<reference evidence="1 2" key="1">
    <citation type="submission" date="2020-05" db="EMBL/GenBank/DDBJ databases">
        <title>Genome Sequencing of Type Strains.</title>
        <authorList>
            <person name="Lemaire J.F."/>
            <person name="Inderbitzin P."/>
            <person name="Gregorio O.A."/>
            <person name="Collins S.B."/>
            <person name="Wespe N."/>
            <person name="Knight-Connoni V."/>
        </authorList>
    </citation>
    <scope>NUCLEOTIDE SEQUENCE [LARGE SCALE GENOMIC DNA]</scope>
    <source>
        <strain evidence="1 2">ATCC 25174</strain>
    </source>
</reference>
<dbReference type="EMBL" id="JABMCI010000071">
    <property type="protein sequence ID" value="NUU19617.1"/>
    <property type="molecule type" value="Genomic_DNA"/>
</dbReference>
<evidence type="ECO:0000313" key="1">
    <source>
        <dbReference type="EMBL" id="NUU19617.1"/>
    </source>
</evidence>
<dbReference type="GO" id="GO:0006508">
    <property type="term" value="P:proteolysis"/>
    <property type="evidence" value="ECO:0007669"/>
    <property type="project" value="InterPro"/>
</dbReference>
<dbReference type="Pfam" id="PF01244">
    <property type="entry name" value="Peptidase_M19"/>
    <property type="match status" value="1"/>
</dbReference>
<gene>
    <name evidence="1" type="ORF">HP550_20430</name>
</gene>
<dbReference type="PANTHER" id="PTHR10443:SF12">
    <property type="entry name" value="DIPEPTIDASE"/>
    <property type="match status" value="1"/>
</dbReference>
<dbReference type="RefSeq" id="WP_175349535.1">
    <property type="nucleotide sequence ID" value="NZ_JABMCI010000071.1"/>
</dbReference>
<comment type="caution">
    <text evidence="1">The sequence shown here is derived from an EMBL/GenBank/DDBJ whole genome shotgun (WGS) entry which is preliminary data.</text>
</comment>
<protein>
    <recommendedName>
        <fullName evidence="3">Peptidase</fullName>
    </recommendedName>
</protein>
<dbReference type="Gene3D" id="3.20.20.140">
    <property type="entry name" value="Metal-dependent hydrolases"/>
    <property type="match status" value="1"/>
</dbReference>
<evidence type="ECO:0000313" key="2">
    <source>
        <dbReference type="Proteomes" id="UP000565724"/>
    </source>
</evidence>
<dbReference type="PROSITE" id="PS51365">
    <property type="entry name" value="RENAL_DIPEPTIDASE_2"/>
    <property type="match status" value="1"/>
</dbReference>
<accession>A0A7Y6A4K1</accession>
<dbReference type="PANTHER" id="PTHR10443">
    <property type="entry name" value="MICROSOMAL DIPEPTIDASE"/>
    <property type="match status" value="1"/>
</dbReference>
<organism evidence="1 2">
    <name type="scientific">Cellulomonas humilata</name>
    <dbReference type="NCBI Taxonomy" id="144055"/>
    <lineage>
        <taxon>Bacteria</taxon>
        <taxon>Bacillati</taxon>
        <taxon>Actinomycetota</taxon>
        <taxon>Actinomycetes</taxon>
        <taxon>Micrococcales</taxon>
        <taxon>Cellulomonadaceae</taxon>
        <taxon>Cellulomonas</taxon>
    </lineage>
</organism>
<dbReference type="SUPFAM" id="SSF51556">
    <property type="entry name" value="Metallo-dependent hydrolases"/>
    <property type="match status" value="1"/>
</dbReference>
<dbReference type="AlphaFoldDB" id="A0A7Y6A4K1"/>
<dbReference type="Proteomes" id="UP000565724">
    <property type="component" value="Unassembled WGS sequence"/>
</dbReference>
<dbReference type="GO" id="GO:0070573">
    <property type="term" value="F:metallodipeptidase activity"/>
    <property type="evidence" value="ECO:0007669"/>
    <property type="project" value="InterPro"/>
</dbReference>
<dbReference type="InterPro" id="IPR008257">
    <property type="entry name" value="Pept_M19"/>
</dbReference>
<sequence>MGDILGNVARTMITKQPWSAVAGHLVGGYPQFDGWPRWDSITHQSVHEDWLRRAVDGGLRVLVMLAVNNEPLCELANKEPGRTCDDMEAVDLQLAAARAMEADIDRRSGGQGRGWYRIVETPQEAREVAESGNLAVVLGIEVDYMFGARPDAKISEPQLEQRLDRYYAAGVRHIFPVHFGDNAFGGTAFSLDLQGNADDVPAWWKAAGFKTIFPPFPVKLEASTEYTYRGSVRNVRGLTPLGATLVRMVIDRGMLIDVDHMSQRTRADTLAICENVGYPVISGHTGFVEISGSEKAHEGNLLASEVERIQALGGLVCPIVHQGSSLDDVRTWRGGRHTVEHTQPDTSNTFLQGYSYAQTYGRGAGVGIGTDMNGFAGLLRPRFGPEGAKPAAGMAPEMTYPFIALATGKEMGRSVVGQKVFDLNTDGLAHIGMLPDLIADLENQGLDQEDLAPLMGSAEQYVQVWERAVGVRPRATHAGTPAAGAVLLDASPIASTPQFDDVGIAGIVDLPLL</sequence>
<keyword evidence="2" id="KW-1185">Reference proteome</keyword>
<evidence type="ECO:0008006" key="3">
    <source>
        <dbReference type="Google" id="ProtNLM"/>
    </source>
</evidence>
<proteinExistence type="predicted"/>
<name>A0A7Y6A4K1_9CELL</name>
<dbReference type="InterPro" id="IPR032466">
    <property type="entry name" value="Metal_Hydrolase"/>
</dbReference>